<dbReference type="CDD" id="cd00637">
    <property type="entry name" value="7tm_classA_rhodopsin-like"/>
    <property type="match status" value="1"/>
</dbReference>
<dbReference type="GO" id="GO:0032870">
    <property type="term" value="P:cellular response to hormone stimulus"/>
    <property type="evidence" value="ECO:0000318"/>
    <property type="project" value="GO_Central"/>
</dbReference>
<dbReference type="SUPFAM" id="SSF81321">
    <property type="entry name" value="Family A G protein-coupled receptor-like"/>
    <property type="match status" value="1"/>
</dbReference>
<dbReference type="InParanoid" id="A7RKI0"/>
<sequence length="488" mass="53139">MTSDILADAALAALFAVLVAVDIIGNAFVCFVILKHRVGVTLIHTRTAMDYLLANLAASDILLGVFVIPRYIIPGSVNPMGFKGDLLCKFVTGGVFIWVGGAASVFSLILIAAERYSSVVYPHKPNLRISKARLPDVLLSCWIFAFILNSPLFIFMVYDEKSEFCVEEWPSYVLPRAYGILWLLYGGLVPIAAMACLYAQIIRSLWFKHPSLTINTRSNVPKVLATPKPVPKMRRTNVDELASSDITVGLAWGRQVSGTQEPKIRQTNVDELASGDVTVGLAWGRQVSGTQEPKIRQTNVDELASGDVTVGLAWGRQVSGTQEPKIRRTNVDELASDDVKVGLAWGRQVSGTQEPKIRRTNVDELASGDVKVGLAWGRQVSGTQEPKIRRTNVDELASGDVKVGLAWGRQVSGTQEPKIRRTNVDELASDDVKVGLAWGRQVSGTQEPKIRRTNVDELASGDVKVGLAWGRQVSGTQGNVSVDCFGRA</sequence>
<dbReference type="AlphaFoldDB" id="A7RKI0"/>
<keyword evidence="9" id="KW-1185">Reference proteome</keyword>
<dbReference type="GO" id="GO:0005886">
    <property type="term" value="C:plasma membrane"/>
    <property type="evidence" value="ECO:0000318"/>
    <property type="project" value="GO_Central"/>
</dbReference>
<feature type="transmembrane region" description="Helical" evidence="6">
    <location>
        <begin position="54"/>
        <end position="73"/>
    </location>
</feature>
<evidence type="ECO:0000259" key="7">
    <source>
        <dbReference type="PROSITE" id="PS50262"/>
    </source>
</evidence>
<dbReference type="PRINTS" id="PR00237">
    <property type="entry name" value="GPCRRHODOPSN"/>
</dbReference>
<name>A7RKI0_NEMVE</name>
<feature type="transmembrane region" description="Helical" evidence="6">
    <location>
        <begin position="178"/>
        <end position="199"/>
    </location>
</feature>
<evidence type="ECO:0000313" key="9">
    <source>
        <dbReference type="Proteomes" id="UP000001593"/>
    </source>
</evidence>
<protein>
    <recommendedName>
        <fullName evidence="7">G-protein coupled receptors family 1 profile domain-containing protein</fullName>
    </recommendedName>
</protein>
<dbReference type="PANTHER" id="PTHR45698">
    <property type="entry name" value="TRACE AMINE-ASSOCIATED RECEPTOR 19N-RELATED"/>
    <property type="match status" value="1"/>
</dbReference>
<feature type="transmembrane region" description="Helical" evidence="6">
    <location>
        <begin position="93"/>
        <end position="113"/>
    </location>
</feature>
<dbReference type="GO" id="GO:0004930">
    <property type="term" value="F:G protein-coupled receptor activity"/>
    <property type="evidence" value="ECO:0000318"/>
    <property type="project" value="GO_Central"/>
</dbReference>
<feature type="transmembrane region" description="Helical" evidence="6">
    <location>
        <begin position="134"/>
        <end position="158"/>
    </location>
</feature>
<dbReference type="eggNOG" id="KOG3656">
    <property type="taxonomic scope" value="Eukaryota"/>
</dbReference>
<evidence type="ECO:0000256" key="6">
    <source>
        <dbReference type="SAM" id="Phobius"/>
    </source>
</evidence>
<dbReference type="EMBL" id="DS469516">
    <property type="protein sequence ID" value="EDO47913.1"/>
    <property type="molecule type" value="Genomic_DNA"/>
</dbReference>
<accession>A7RKI0</accession>
<comment type="subcellular location">
    <subcellularLocation>
        <location evidence="1">Membrane</location>
    </subcellularLocation>
</comment>
<evidence type="ECO:0000256" key="3">
    <source>
        <dbReference type="ARBA" id="ARBA00022989"/>
    </source>
</evidence>
<keyword evidence="5" id="KW-0297">G-protein coupled receptor</keyword>
<dbReference type="PROSITE" id="PS50262">
    <property type="entry name" value="G_PROTEIN_RECEP_F1_2"/>
    <property type="match status" value="1"/>
</dbReference>
<keyword evidence="2 5" id="KW-0812">Transmembrane</keyword>
<proteinExistence type="inferred from homology"/>
<keyword evidence="4 6" id="KW-0472">Membrane</keyword>
<keyword evidence="3 6" id="KW-1133">Transmembrane helix</keyword>
<dbReference type="PROSITE" id="PS00237">
    <property type="entry name" value="G_PROTEIN_RECEP_F1_1"/>
    <property type="match status" value="1"/>
</dbReference>
<dbReference type="PANTHER" id="PTHR45698:SF1">
    <property type="entry name" value="TRACE AMINE-ASSOCIATED RECEPTOR 13C-LIKE"/>
    <property type="match status" value="1"/>
</dbReference>
<dbReference type="Proteomes" id="UP000001593">
    <property type="component" value="Unassembled WGS sequence"/>
</dbReference>
<dbReference type="HOGENOM" id="CLU_559358_0_0_1"/>
<comment type="similarity">
    <text evidence="5">Belongs to the G-protein coupled receptor 1 family.</text>
</comment>
<evidence type="ECO:0000256" key="2">
    <source>
        <dbReference type="ARBA" id="ARBA00022692"/>
    </source>
</evidence>
<feature type="domain" description="G-protein coupled receptors family 1 profile" evidence="7">
    <location>
        <begin position="25"/>
        <end position="205"/>
    </location>
</feature>
<dbReference type="InterPro" id="IPR000276">
    <property type="entry name" value="GPCR_Rhodpsn"/>
</dbReference>
<dbReference type="Pfam" id="PF00001">
    <property type="entry name" value="7tm_1"/>
    <property type="match status" value="1"/>
</dbReference>
<keyword evidence="5" id="KW-0675">Receptor</keyword>
<evidence type="ECO:0000313" key="8">
    <source>
        <dbReference type="EMBL" id="EDO47913.1"/>
    </source>
</evidence>
<evidence type="ECO:0000256" key="4">
    <source>
        <dbReference type="ARBA" id="ARBA00023136"/>
    </source>
</evidence>
<feature type="transmembrane region" description="Helical" evidence="6">
    <location>
        <begin position="12"/>
        <end position="34"/>
    </location>
</feature>
<dbReference type="InterPro" id="IPR017452">
    <property type="entry name" value="GPCR_Rhodpsn_7TM"/>
</dbReference>
<evidence type="ECO:0000256" key="5">
    <source>
        <dbReference type="RuleBase" id="RU000688"/>
    </source>
</evidence>
<organism evidence="8 9">
    <name type="scientific">Nematostella vectensis</name>
    <name type="common">Starlet sea anemone</name>
    <dbReference type="NCBI Taxonomy" id="45351"/>
    <lineage>
        <taxon>Eukaryota</taxon>
        <taxon>Metazoa</taxon>
        <taxon>Cnidaria</taxon>
        <taxon>Anthozoa</taxon>
        <taxon>Hexacorallia</taxon>
        <taxon>Actiniaria</taxon>
        <taxon>Edwardsiidae</taxon>
        <taxon>Nematostella</taxon>
    </lineage>
</organism>
<keyword evidence="5" id="KW-0807">Transducer</keyword>
<gene>
    <name evidence="8" type="ORF">NEMVEDRAFT_v1g238928</name>
</gene>
<reference evidence="8 9" key="1">
    <citation type="journal article" date="2007" name="Science">
        <title>Sea anemone genome reveals ancestral eumetazoan gene repertoire and genomic organization.</title>
        <authorList>
            <person name="Putnam N.H."/>
            <person name="Srivastava M."/>
            <person name="Hellsten U."/>
            <person name="Dirks B."/>
            <person name="Chapman J."/>
            <person name="Salamov A."/>
            <person name="Terry A."/>
            <person name="Shapiro H."/>
            <person name="Lindquist E."/>
            <person name="Kapitonov V.V."/>
            <person name="Jurka J."/>
            <person name="Genikhovich G."/>
            <person name="Grigoriev I.V."/>
            <person name="Lucas S.M."/>
            <person name="Steele R.E."/>
            <person name="Finnerty J.R."/>
            <person name="Technau U."/>
            <person name="Martindale M.Q."/>
            <person name="Rokhsar D.S."/>
        </authorList>
    </citation>
    <scope>NUCLEOTIDE SEQUENCE [LARGE SCALE GENOMIC DNA]</scope>
    <source>
        <strain evidence="9">CH2 X CH6</strain>
    </source>
</reference>
<evidence type="ECO:0000256" key="1">
    <source>
        <dbReference type="ARBA" id="ARBA00004370"/>
    </source>
</evidence>
<dbReference type="PhylomeDB" id="A7RKI0"/>
<dbReference type="GO" id="GO:0007186">
    <property type="term" value="P:G protein-coupled receptor signaling pathway"/>
    <property type="evidence" value="ECO:0000318"/>
    <property type="project" value="GO_Central"/>
</dbReference>
<dbReference type="Gene3D" id="1.20.1070.10">
    <property type="entry name" value="Rhodopsin 7-helix transmembrane proteins"/>
    <property type="match status" value="1"/>
</dbReference>